<evidence type="ECO:0000256" key="1">
    <source>
        <dbReference type="SAM" id="MobiDB-lite"/>
    </source>
</evidence>
<protein>
    <submittedName>
        <fullName evidence="2">Uncharacterized protein</fullName>
    </submittedName>
</protein>
<accession>A0ABR2YHD7</accession>
<keyword evidence="3" id="KW-1185">Reference proteome</keyword>
<dbReference type="Proteomes" id="UP001491310">
    <property type="component" value="Unassembled WGS sequence"/>
</dbReference>
<dbReference type="PANTHER" id="PTHR36334">
    <property type="entry name" value="PROTEIN, PUTATIVE (DUF2358)-RELATED"/>
    <property type="match status" value="1"/>
</dbReference>
<reference evidence="2 3" key="1">
    <citation type="journal article" date="2024" name="Nat. Commun.">
        <title>Phylogenomics reveals the evolutionary origins of lichenization in chlorophyte algae.</title>
        <authorList>
            <person name="Puginier C."/>
            <person name="Libourel C."/>
            <person name="Otte J."/>
            <person name="Skaloud P."/>
            <person name="Haon M."/>
            <person name="Grisel S."/>
            <person name="Petersen M."/>
            <person name="Berrin J.G."/>
            <person name="Delaux P.M."/>
            <person name="Dal Grande F."/>
            <person name="Keller J."/>
        </authorList>
    </citation>
    <scope>NUCLEOTIDE SEQUENCE [LARGE SCALE GENOMIC DNA]</scope>
    <source>
        <strain evidence="2 3">SAG 216-7</strain>
    </source>
</reference>
<comment type="caution">
    <text evidence="2">The sequence shown here is derived from an EMBL/GenBank/DDBJ whole genome shotgun (WGS) entry which is preliminary data.</text>
</comment>
<evidence type="ECO:0000313" key="2">
    <source>
        <dbReference type="EMBL" id="KAK9905572.1"/>
    </source>
</evidence>
<feature type="region of interest" description="Disordered" evidence="1">
    <location>
        <begin position="186"/>
        <end position="205"/>
    </location>
</feature>
<gene>
    <name evidence="2" type="ORF">WJX75_002344</name>
</gene>
<dbReference type="PANTHER" id="PTHR36334:SF1">
    <property type="entry name" value="PROTEIN, PUTATIVE (DUF2358)-RELATED"/>
    <property type="match status" value="1"/>
</dbReference>
<dbReference type="EMBL" id="JALJOT010000011">
    <property type="protein sequence ID" value="KAK9905572.1"/>
    <property type="molecule type" value="Genomic_DNA"/>
</dbReference>
<evidence type="ECO:0000313" key="3">
    <source>
        <dbReference type="Proteomes" id="UP001491310"/>
    </source>
</evidence>
<proteinExistence type="predicted"/>
<sequence length="243" mass="27613">MHWQSSQRIPSFAVSSHKVQPAFFKEKGATKIQGGSSAGNKAVRSLAKDLVRRSWTFSLFTRDVWYKDPLRRCKGAEKHRRLMHISESVKDAKVLVTRLRMLDKGTAIIDWRLRGQLAIFPIDIDFMSTFELDLITGRVRGHEDRWELGRCGLPARAAWLLSRALWSAQQAARDARDDGGAALSKLSASTDEDDQRNIYADPTDPTKFFQQEDTGLKDFFSLATIAALLYLVYSAYSELEKIR</sequence>
<organism evidence="2 3">
    <name type="scientific">Coccomyxa subellipsoidea</name>
    <dbReference type="NCBI Taxonomy" id="248742"/>
    <lineage>
        <taxon>Eukaryota</taxon>
        <taxon>Viridiplantae</taxon>
        <taxon>Chlorophyta</taxon>
        <taxon>core chlorophytes</taxon>
        <taxon>Trebouxiophyceae</taxon>
        <taxon>Trebouxiophyceae incertae sedis</taxon>
        <taxon>Coccomyxaceae</taxon>
        <taxon>Coccomyxa</taxon>
    </lineage>
</organism>
<name>A0ABR2YHD7_9CHLO</name>